<dbReference type="InterPro" id="IPR011250">
    <property type="entry name" value="OMP/PagP_B-barrel"/>
</dbReference>
<protein>
    <submittedName>
        <fullName evidence="1">Uncharacterized protein</fullName>
    </submittedName>
</protein>
<keyword evidence="2" id="KW-1185">Reference proteome</keyword>
<dbReference type="Proteomes" id="UP000192277">
    <property type="component" value="Unassembled WGS sequence"/>
</dbReference>
<name>A0ABX3P2S7_9BACT</name>
<reference evidence="1 2" key="1">
    <citation type="submission" date="2016-04" db="EMBL/GenBank/DDBJ databases">
        <authorList>
            <person name="Chen L."/>
            <person name="Zhuang W."/>
            <person name="Wang G."/>
        </authorList>
    </citation>
    <scope>NUCLEOTIDE SEQUENCE [LARGE SCALE GENOMIC DNA]</scope>
    <source>
        <strain evidence="2">GR20</strain>
    </source>
</reference>
<evidence type="ECO:0000313" key="1">
    <source>
        <dbReference type="EMBL" id="OQP53087.1"/>
    </source>
</evidence>
<proteinExistence type="predicted"/>
<sequence length="221" mass="24606">MLKYLLLLLPWPFDSLQAQTLQVNANAGYYTGASLRATRGRFIFGDGPCYTGAVDYAFKPGKIKKDIIFEIQYGYVSTTMHFQRYDSERKMPFGTVKMHTILAGAGKEFGEGPVHVYAKAYMGAHYFNPDSISSGERLTLTFSFAGGLRIAVTHTMGICLQAQLLMPLMYNRVYVGWEPDSGVQTQVAPIGVLFSGYLTGGIYYNIFKKDNIVVSKDNVLQ</sequence>
<organism evidence="1 2">
    <name type="scientific">Niastella koreensis</name>
    <dbReference type="NCBI Taxonomy" id="354356"/>
    <lineage>
        <taxon>Bacteria</taxon>
        <taxon>Pseudomonadati</taxon>
        <taxon>Bacteroidota</taxon>
        <taxon>Chitinophagia</taxon>
        <taxon>Chitinophagales</taxon>
        <taxon>Chitinophagaceae</taxon>
        <taxon>Niastella</taxon>
    </lineage>
</organism>
<comment type="caution">
    <text evidence="1">The sequence shown here is derived from an EMBL/GenBank/DDBJ whole genome shotgun (WGS) entry which is preliminary data.</text>
</comment>
<dbReference type="EMBL" id="LWBO01000003">
    <property type="protein sequence ID" value="OQP53087.1"/>
    <property type="molecule type" value="Genomic_DNA"/>
</dbReference>
<dbReference type="SUPFAM" id="SSF56925">
    <property type="entry name" value="OMPA-like"/>
    <property type="match status" value="1"/>
</dbReference>
<accession>A0ABX3P2S7</accession>
<gene>
    <name evidence="1" type="ORF">A4D02_22050</name>
</gene>
<evidence type="ECO:0000313" key="2">
    <source>
        <dbReference type="Proteomes" id="UP000192277"/>
    </source>
</evidence>
<dbReference type="RefSeq" id="WP_014218381.1">
    <property type="nucleotide sequence ID" value="NZ_LWBO01000003.1"/>
</dbReference>